<proteinExistence type="predicted"/>
<dbReference type="Proteomes" id="UP000239772">
    <property type="component" value="Unassembled WGS sequence"/>
</dbReference>
<dbReference type="EMBL" id="PVZS01000006">
    <property type="protein sequence ID" value="PSC05802.1"/>
    <property type="molecule type" value="Genomic_DNA"/>
</dbReference>
<name>A0A2T1HVW7_9HYPH</name>
<reference evidence="2" key="1">
    <citation type="submission" date="2018-03" db="EMBL/GenBank/DDBJ databases">
        <authorList>
            <person name="Sun L."/>
            <person name="Liu H."/>
            <person name="Chen W."/>
            <person name="Huang K."/>
            <person name="Liu W."/>
            <person name="Gao X."/>
        </authorList>
    </citation>
    <scope>NUCLEOTIDE SEQUENCE [LARGE SCALE GENOMIC DNA]</scope>
    <source>
        <strain evidence="2">SH9</strain>
    </source>
</reference>
<gene>
    <name evidence="1" type="ORF">SLNSH_07450</name>
</gene>
<accession>A0A2T1HVW7</accession>
<dbReference type="AlphaFoldDB" id="A0A2T1HVW7"/>
<keyword evidence="2" id="KW-1185">Reference proteome</keyword>
<organism evidence="1 2">
    <name type="scientific">Alsobacter soli</name>
    <dbReference type="NCBI Taxonomy" id="2109933"/>
    <lineage>
        <taxon>Bacteria</taxon>
        <taxon>Pseudomonadati</taxon>
        <taxon>Pseudomonadota</taxon>
        <taxon>Alphaproteobacteria</taxon>
        <taxon>Hyphomicrobiales</taxon>
        <taxon>Alsobacteraceae</taxon>
        <taxon>Alsobacter</taxon>
    </lineage>
</organism>
<sequence>MGRIEFIYVFDDATRQHSFVGRGLAHEPGAVHAHHRGSTARQKAADFQRALAEAIAWCVAEFGPPAESHFDGRWSLVGHDTFRFREHDDALAFSNRWC</sequence>
<protein>
    <submittedName>
        <fullName evidence="1">Uncharacterized protein</fullName>
    </submittedName>
</protein>
<evidence type="ECO:0000313" key="1">
    <source>
        <dbReference type="EMBL" id="PSC05802.1"/>
    </source>
</evidence>
<evidence type="ECO:0000313" key="2">
    <source>
        <dbReference type="Proteomes" id="UP000239772"/>
    </source>
</evidence>
<comment type="caution">
    <text evidence="1">The sequence shown here is derived from an EMBL/GenBank/DDBJ whole genome shotgun (WGS) entry which is preliminary data.</text>
</comment>
<dbReference type="RefSeq" id="WP_106336045.1">
    <property type="nucleotide sequence ID" value="NZ_PVZS01000006.1"/>
</dbReference>